<dbReference type="EMBL" id="ACYH01000027">
    <property type="protein sequence ID" value="EEV20756.1"/>
    <property type="molecule type" value="Genomic_DNA"/>
</dbReference>
<reference evidence="1 2" key="1">
    <citation type="submission" date="2009-07" db="EMBL/GenBank/DDBJ databases">
        <authorList>
            <person name="Madupu R."/>
            <person name="Sebastian Y."/>
            <person name="Durkin A.S."/>
            <person name="Torralba M."/>
            <person name="Methe B."/>
            <person name="Sutton G.G."/>
            <person name="Strausberg R.L."/>
            <person name="Nelson K.E."/>
        </authorList>
    </citation>
    <scope>NUCLEOTIDE SEQUENCE [LARGE SCALE GENOMIC DNA]</scope>
    <source>
        <strain evidence="1 2">ATCC 35580</strain>
    </source>
</reference>
<dbReference type="AlphaFoldDB" id="C8PPI4"/>
<comment type="caution">
    <text evidence="1">The sequence shown here is derived from an EMBL/GenBank/DDBJ whole genome shotgun (WGS) entry which is preliminary data.</text>
</comment>
<sequence>MTGFQTEITDSLCQAPEILYCAGTFEQRITIRYVLRFLG</sequence>
<gene>
    <name evidence="1" type="ORF">TREVI0001_1927</name>
</gene>
<accession>C8PPI4</accession>
<proteinExistence type="predicted"/>
<name>C8PPI4_9SPIR</name>
<evidence type="ECO:0000313" key="1">
    <source>
        <dbReference type="EMBL" id="EEV20756.1"/>
    </source>
</evidence>
<evidence type="ECO:0000313" key="2">
    <source>
        <dbReference type="Proteomes" id="UP000004509"/>
    </source>
</evidence>
<dbReference type="STRING" id="596324.TREVI0001_1927"/>
<dbReference type="Proteomes" id="UP000004509">
    <property type="component" value="Unassembled WGS sequence"/>
</dbReference>
<protein>
    <submittedName>
        <fullName evidence="1">Uncharacterized protein</fullName>
    </submittedName>
</protein>
<organism evidence="1 2">
    <name type="scientific">Treponema vincentii ATCC 35580</name>
    <dbReference type="NCBI Taxonomy" id="596324"/>
    <lineage>
        <taxon>Bacteria</taxon>
        <taxon>Pseudomonadati</taxon>
        <taxon>Spirochaetota</taxon>
        <taxon>Spirochaetia</taxon>
        <taxon>Spirochaetales</taxon>
        <taxon>Treponemataceae</taxon>
        <taxon>Treponema</taxon>
    </lineage>
</organism>